<feature type="compositionally biased region" description="Basic residues" evidence="1">
    <location>
        <begin position="1"/>
        <end position="15"/>
    </location>
</feature>
<dbReference type="Proteomes" id="UP000007752">
    <property type="component" value="Chromosome 3"/>
</dbReference>
<sequence>MRRRRRHVRRLRRLRPAPAPSASASSAGVGTSLASPPSALFSGYEKNSTCVPGHGGMEDGWNFDVLCGINGLMCQRP</sequence>
<dbReference type="AlphaFoldDB" id="A0A8J8YT10"/>
<dbReference type="EMBL" id="CM000140">
    <property type="protein sequence ID" value="EEE59978.1"/>
    <property type="molecule type" value="Genomic_DNA"/>
</dbReference>
<evidence type="ECO:0000313" key="2">
    <source>
        <dbReference type="EMBL" id="EEE59978.1"/>
    </source>
</evidence>
<reference evidence="2" key="1">
    <citation type="journal article" date="2005" name="PLoS Biol.">
        <title>The genomes of Oryza sativa: a history of duplications.</title>
        <authorList>
            <person name="Yu J."/>
            <person name="Wang J."/>
            <person name="Lin W."/>
            <person name="Li S."/>
            <person name="Li H."/>
            <person name="Zhou J."/>
            <person name="Ni P."/>
            <person name="Dong W."/>
            <person name="Hu S."/>
            <person name="Zeng C."/>
            <person name="Zhang J."/>
            <person name="Zhang Y."/>
            <person name="Li R."/>
            <person name="Xu Z."/>
            <person name="Li S."/>
            <person name="Li X."/>
            <person name="Zheng H."/>
            <person name="Cong L."/>
            <person name="Lin L."/>
            <person name="Yin J."/>
            <person name="Geng J."/>
            <person name="Li G."/>
            <person name="Shi J."/>
            <person name="Liu J."/>
            <person name="Lv H."/>
            <person name="Li J."/>
            <person name="Wang J."/>
            <person name="Deng Y."/>
            <person name="Ran L."/>
            <person name="Shi X."/>
            <person name="Wang X."/>
            <person name="Wu Q."/>
            <person name="Li C."/>
            <person name="Ren X."/>
            <person name="Wang J."/>
            <person name="Wang X."/>
            <person name="Li D."/>
            <person name="Liu D."/>
            <person name="Zhang X."/>
            <person name="Ji Z."/>
            <person name="Zhao W."/>
            <person name="Sun Y."/>
            <person name="Zhang Z."/>
            <person name="Bao J."/>
            <person name="Han Y."/>
            <person name="Dong L."/>
            <person name="Ji J."/>
            <person name="Chen P."/>
            <person name="Wu S."/>
            <person name="Liu J."/>
            <person name="Xiao Y."/>
            <person name="Bu D."/>
            <person name="Tan J."/>
            <person name="Yang L."/>
            <person name="Ye C."/>
            <person name="Zhang J."/>
            <person name="Xu J."/>
            <person name="Zhou Y."/>
            <person name="Yu Y."/>
            <person name="Zhang B."/>
            <person name="Zhuang S."/>
            <person name="Wei H."/>
            <person name="Liu B."/>
            <person name="Lei M."/>
            <person name="Yu H."/>
            <person name="Li Y."/>
            <person name="Xu H."/>
            <person name="Wei S."/>
            <person name="He X."/>
            <person name="Fang L."/>
            <person name="Zhang Z."/>
            <person name="Zhang Y."/>
            <person name="Huang X."/>
            <person name="Su Z."/>
            <person name="Tong W."/>
            <person name="Li J."/>
            <person name="Tong Z."/>
            <person name="Li S."/>
            <person name="Ye J."/>
            <person name="Wang L."/>
            <person name="Fang L."/>
            <person name="Lei T."/>
            <person name="Chen C."/>
            <person name="Chen H."/>
            <person name="Xu Z."/>
            <person name="Li H."/>
            <person name="Huang H."/>
            <person name="Zhang F."/>
            <person name="Xu H."/>
            <person name="Li N."/>
            <person name="Zhao C."/>
            <person name="Li S."/>
            <person name="Dong L."/>
            <person name="Huang Y."/>
            <person name="Li L."/>
            <person name="Xi Y."/>
            <person name="Qi Q."/>
            <person name="Li W."/>
            <person name="Zhang B."/>
            <person name="Hu W."/>
            <person name="Zhang Y."/>
            <person name="Tian X."/>
            <person name="Jiao Y."/>
            <person name="Liang X."/>
            <person name="Jin J."/>
            <person name="Gao L."/>
            <person name="Zheng W."/>
            <person name="Hao B."/>
            <person name="Liu S."/>
            <person name="Wang W."/>
            <person name="Yuan L."/>
            <person name="Cao M."/>
            <person name="McDermott J."/>
            <person name="Samudrala R."/>
            <person name="Wang J."/>
            <person name="Wong G.K."/>
            <person name="Yang H."/>
        </authorList>
    </citation>
    <scope>NUCLEOTIDE SEQUENCE [LARGE SCALE GENOMIC DNA]</scope>
</reference>
<feature type="region of interest" description="Disordered" evidence="1">
    <location>
        <begin position="1"/>
        <end position="34"/>
    </location>
</feature>
<gene>
    <name evidence="2" type="ORF">OsJ_12688</name>
</gene>
<protein>
    <submittedName>
        <fullName evidence="2">Uncharacterized protein</fullName>
    </submittedName>
</protein>
<feature type="compositionally biased region" description="Low complexity" evidence="1">
    <location>
        <begin position="20"/>
        <end position="34"/>
    </location>
</feature>
<reference evidence="2" key="2">
    <citation type="submission" date="2008-12" db="EMBL/GenBank/DDBJ databases">
        <title>Improved gene annotation of the rice (Oryza sativa) genomes.</title>
        <authorList>
            <person name="Wang J."/>
            <person name="Li R."/>
            <person name="Fan W."/>
            <person name="Huang Q."/>
            <person name="Zhang J."/>
            <person name="Zhou Y."/>
            <person name="Hu Y."/>
            <person name="Zi S."/>
            <person name="Li J."/>
            <person name="Ni P."/>
            <person name="Zheng H."/>
            <person name="Zhang Y."/>
            <person name="Zhao M."/>
            <person name="Hao Q."/>
            <person name="McDermott J."/>
            <person name="Samudrala R."/>
            <person name="Kristiansen K."/>
            <person name="Wong G.K.-S."/>
        </authorList>
    </citation>
    <scope>NUCLEOTIDE SEQUENCE</scope>
</reference>
<proteinExistence type="predicted"/>
<evidence type="ECO:0000256" key="1">
    <source>
        <dbReference type="SAM" id="MobiDB-lite"/>
    </source>
</evidence>
<accession>A0A8J8YT10</accession>
<organism evidence="2">
    <name type="scientific">Oryza sativa subsp. japonica</name>
    <name type="common">Rice</name>
    <dbReference type="NCBI Taxonomy" id="39947"/>
    <lineage>
        <taxon>Eukaryota</taxon>
        <taxon>Viridiplantae</taxon>
        <taxon>Streptophyta</taxon>
        <taxon>Embryophyta</taxon>
        <taxon>Tracheophyta</taxon>
        <taxon>Spermatophyta</taxon>
        <taxon>Magnoliopsida</taxon>
        <taxon>Liliopsida</taxon>
        <taxon>Poales</taxon>
        <taxon>Poaceae</taxon>
        <taxon>BOP clade</taxon>
        <taxon>Oryzoideae</taxon>
        <taxon>Oryzeae</taxon>
        <taxon>Oryzinae</taxon>
        <taxon>Oryza</taxon>
        <taxon>Oryza sativa</taxon>
    </lineage>
</organism>
<dbReference type="Gramene" id="Os03t0762800-01">
    <property type="protein sequence ID" value="Os03t0762800-01"/>
    <property type="gene ID" value="Os03g0762800"/>
</dbReference>
<dbReference type="HOGENOM" id="CLU_2642454_0_0_1"/>
<name>A0A8J8YT10_ORYSJ</name>